<reference evidence="1 2" key="1">
    <citation type="submission" date="2015-01" db="EMBL/GenBank/DDBJ databases">
        <title>Evolution of Trichinella species and genotypes.</title>
        <authorList>
            <person name="Korhonen P.K."/>
            <person name="Edoardo P."/>
            <person name="Giuseppe L.R."/>
            <person name="Gasser R.B."/>
        </authorList>
    </citation>
    <scope>NUCLEOTIDE SEQUENCE [LARGE SCALE GENOMIC DNA]</scope>
    <source>
        <strain evidence="1">ISS1029</strain>
    </source>
</reference>
<keyword evidence="2" id="KW-1185">Reference proteome</keyword>
<dbReference type="EMBL" id="JYDP01000144">
    <property type="protein sequence ID" value="KRZ05173.1"/>
    <property type="molecule type" value="Genomic_DNA"/>
</dbReference>
<comment type="caution">
    <text evidence="1">The sequence shown here is derived from an EMBL/GenBank/DDBJ whole genome shotgun (WGS) entry which is preliminary data.</text>
</comment>
<dbReference type="AlphaFoldDB" id="A0A0V1H4G2"/>
<organism evidence="1 2">
    <name type="scientific">Trichinella zimbabwensis</name>
    <dbReference type="NCBI Taxonomy" id="268475"/>
    <lineage>
        <taxon>Eukaryota</taxon>
        <taxon>Metazoa</taxon>
        <taxon>Ecdysozoa</taxon>
        <taxon>Nematoda</taxon>
        <taxon>Enoplea</taxon>
        <taxon>Dorylaimia</taxon>
        <taxon>Trichinellida</taxon>
        <taxon>Trichinellidae</taxon>
        <taxon>Trichinella</taxon>
    </lineage>
</organism>
<protein>
    <submittedName>
        <fullName evidence="1">Uncharacterized protein</fullName>
    </submittedName>
</protein>
<proteinExistence type="predicted"/>
<sequence length="59" mass="6973">MNCLDYRKSFQNVFNESNNGGQEKANWLHQPDCKRYYCTVEKDCGEDPVRGWQVLNTEI</sequence>
<dbReference type="Proteomes" id="UP000055024">
    <property type="component" value="Unassembled WGS sequence"/>
</dbReference>
<name>A0A0V1H4G2_9BILA</name>
<accession>A0A0V1H4G2</accession>
<gene>
    <name evidence="1" type="ORF">T11_13464</name>
</gene>
<evidence type="ECO:0000313" key="2">
    <source>
        <dbReference type="Proteomes" id="UP000055024"/>
    </source>
</evidence>
<evidence type="ECO:0000313" key="1">
    <source>
        <dbReference type="EMBL" id="KRZ05173.1"/>
    </source>
</evidence>